<sequence length="109" mass="12335">MSCPRLPIRFSPSVLLFRPYGVEGSVGVASVVVDSGVIMHSFCYVKCKELMQAKEEESLEFGISNDDYAVLIMERFVPLWQQKINVRRKRLQGYQGQYGKATDIEIGEA</sequence>
<dbReference type="EMBL" id="JAYMYR010000003">
    <property type="protein sequence ID" value="KAK7373720.1"/>
    <property type="molecule type" value="Genomic_DNA"/>
</dbReference>
<proteinExistence type="predicted"/>
<comment type="caution">
    <text evidence="1">The sequence shown here is derived from an EMBL/GenBank/DDBJ whole genome shotgun (WGS) entry which is preliminary data.</text>
</comment>
<gene>
    <name evidence="1" type="ORF">VNO80_07136</name>
</gene>
<reference evidence="1 2" key="1">
    <citation type="submission" date="2024-01" db="EMBL/GenBank/DDBJ databases">
        <title>The genomes of 5 underutilized Papilionoideae crops provide insights into root nodulation and disease resistanc.</title>
        <authorList>
            <person name="Jiang F."/>
        </authorList>
    </citation>
    <scope>NUCLEOTIDE SEQUENCE [LARGE SCALE GENOMIC DNA]</scope>
    <source>
        <strain evidence="1">JINMINGXINNONG_FW02</strain>
        <tissue evidence="1">Leaves</tissue>
    </source>
</reference>
<protein>
    <submittedName>
        <fullName evidence="1">Uncharacterized protein</fullName>
    </submittedName>
</protein>
<accession>A0AAN9NJJ9</accession>
<keyword evidence="2" id="KW-1185">Reference proteome</keyword>
<evidence type="ECO:0000313" key="2">
    <source>
        <dbReference type="Proteomes" id="UP001374584"/>
    </source>
</evidence>
<dbReference type="AlphaFoldDB" id="A0AAN9NJJ9"/>
<organism evidence="1 2">
    <name type="scientific">Phaseolus coccineus</name>
    <name type="common">Scarlet runner bean</name>
    <name type="synonym">Phaseolus multiflorus</name>
    <dbReference type="NCBI Taxonomy" id="3886"/>
    <lineage>
        <taxon>Eukaryota</taxon>
        <taxon>Viridiplantae</taxon>
        <taxon>Streptophyta</taxon>
        <taxon>Embryophyta</taxon>
        <taxon>Tracheophyta</taxon>
        <taxon>Spermatophyta</taxon>
        <taxon>Magnoliopsida</taxon>
        <taxon>eudicotyledons</taxon>
        <taxon>Gunneridae</taxon>
        <taxon>Pentapetalae</taxon>
        <taxon>rosids</taxon>
        <taxon>fabids</taxon>
        <taxon>Fabales</taxon>
        <taxon>Fabaceae</taxon>
        <taxon>Papilionoideae</taxon>
        <taxon>50 kb inversion clade</taxon>
        <taxon>NPAAA clade</taxon>
        <taxon>indigoferoid/millettioid clade</taxon>
        <taxon>Phaseoleae</taxon>
        <taxon>Phaseolus</taxon>
    </lineage>
</organism>
<name>A0AAN9NJJ9_PHACN</name>
<evidence type="ECO:0000313" key="1">
    <source>
        <dbReference type="EMBL" id="KAK7373720.1"/>
    </source>
</evidence>
<dbReference type="Proteomes" id="UP001374584">
    <property type="component" value="Unassembled WGS sequence"/>
</dbReference>